<evidence type="ECO:0000256" key="4">
    <source>
        <dbReference type="ARBA" id="ARBA00023014"/>
    </source>
</evidence>
<evidence type="ECO:0000313" key="6">
    <source>
        <dbReference type="EMBL" id="QOS68974.1"/>
    </source>
</evidence>
<dbReference type="Proteomes" id="UP000478463">
    <property type="component" value="Chromosome"/>
</dbReference>
<name>A0A7M1ZZ80_9ACTN</name>
<dbReference type="Pfam" id="PF12838">
    <property type="entry name" value="Fer4_7"/>
    <property type="match status" value="1"/>
</dbReference>
<keyword evidence="1" id="KW-0004">4Fe-4S</keyword>
<dbReference type="InterPro" id="IPR017896">
    <property type="entry name" value="4Fe4S_Fe-S-bd"/>
</dbReference>
<feature type="domain" description="4Fe-4S ferredoxin-type" evidence="5">
    <location>
        <begin position="287"/>
        <end position="317"/>
    </location>
</feature>
<evidence type="ECO:0000259" key="5">
    <source>
        <dbReference type="PROSITE" id="PS51379"/>
    </source>
</evidence>
<keyword evidence="3" id="KW-0408">Iron</keyword>
<dbReference type="GO" id="GO:0046872">
    <property type="term" value="F:metal ion binding"/>
    <property type="evidence" value="ECO:0007669"/>
    <property type="project" value="UniProtKB-KW"/>
</dbReference>
<accession>A0A7M1ZZ80</accession>
<dbReference type="GO" id="GO:0051539">
    <property type="term" value="F:4 iron, 4 sulfur cluster binding"/>
    <property type="evidence" value="ECO:0007669"/>
    <property type="project" value="UniProtKB-KW"/>
</dbReference>
<evidence type="ECO:0000256" key="1">
    <source>
        <dbReference type="ARBA" id="ARBA00022485"/>
    </source>
</evidence>
<dbReference type="InterPro" id="IPR050572">
    <property type="entry name" value="Fe-S_Ferredoxin"/>
</dbReference>
<evidence type="ECO:0000313" key="7">
    <source>
        <dbReference type="Proteomes" id="UP000478463"/>
    </source>
</evidence>
<proteinExistence type="predicted"/>
<dbReference type="PROSITE" id="PS51379">
    <property type="entry name" value="4FE4S_FER_2"/>
    <property type="match status" value="3"/>
</dbReference>
<dbReference type="PANTHER" id="PTHR43687">
    <property type="entry name" value="ADENYLYLSULFATE REDUCTASE, BETA SUBUNIT"/>
    <property type="match status" value="1"/>
</dbReference>
<feature type="domain" description="4Fe-4S ferredoxin-type" evidence="5">
    <location>
        <begin position="57"/>
        <end position="86"/>
    </location>
</feature>
<feature type="domain" description="4Fe-4S ferredoxin-type" evidence="5">
    <location>
        <begin position="321"/>
        <end position="350"/>
    </location>
</feature>
<dbReference type="EMBL" id="CP063310">
    <property type="protein sequence ID" value="QOS68974.1"/>
    <property type="molecule type" value="Genomic_DNA"/>
</dbReference>
<evidence type="ECO:0000256" key="2">
    <source>
        <dbReference type="ARBA" id="ARBA00022723"/>
    </source>
</evidence>
<gene>
    <name evidence="6" type="ORF">GS424_003735</name>
</gene>
<dbReference type="Pfam" id="PF00037">
    <property type="entry name" value="Fer4"/>
    <property type="match status" value="1"/>
</dbReference>
<dbReference type="Gene3D" id="3.30.70.20">
    <property type="match status" value="2"/>
</dbReference>
<sequence length="395" mass="42411">MMAAEATVVDAMADLGRLTGYGLDAHPERCVRVRNRHASCARCAEACTSGAISFCDGSLVVAQDRCVGCGTCATVCPTCALETCHPNDADLLARASDARGADGAVTFACHEAWQGRADACAAAGAVELACLSRLDESLLMELRVRGARTIVLVHGACENCPRAAGWRSVELVARTMETIADAWGVDCAVVLTDELPAAEDGVSRERDVLRERFLRLPERDVPPDAARGVGEPPAPSADVVEATRKPVHVMVDGTLPHFVPLRRHRLLDALATLGDPVAERLDTRLWGHIRIDASRCRSCMMCTVFCPTGALARYATDAGETGVEHYVAECVHCGLCQDVCPEHAIVSSTNVSALQLARGETERCPLPDPVWRPGPDQILRRMQPQIGGNEVRHSY</sequence>
<dbReference type="PROSITE" id="PS00198">
    <property type="entry name" value="4FE4S_FER_1"/>
    <property type="match status" value="2"/>
</dbReference>
<dbReference type="PANTHER" id="PTHR43687:SF4">
    <property type="entry name" value="BLR5484 PROTEIN"/>
    <property type="match status" value="1"/>
</dbReference>
<dbReference type="InterPro" id="IPR017900">
    <property type="entry name" value="4Fe4S_Fe_S_CS"/>
</dbReference>
<protein>
    <submittedName>
        <fullName evidence="6">4Fe-4S binding protein</fullName>
    </submittedName>
</protein>
<evidence type="ECO:0000256" key="3">
    <source>
        <dbReference type="ARBA" id="ARBA00023004"/>
    </source>
</evidence>
<keyword evidence="2" id="KW-0479">Metal-binding</keyword>
<dbReference type="SUPFAM" id="SSF54862">
    <property type="entry name" value="4Fe-4S ferredoxins"/>
    <property type="match status" value="2"/>
</dbReference>
<dbReference type="AlphaFoldDB" id="A0A7M1ZZ80"/>
<reference evidence="6 7" key="1">
    <citation type="submission" date="2020-10" db="EMBL/GenBank/DDBJ databases">
        <title>Eggerthella sp. nov., isolated from human feces.</title>
        <authorList>
            <person name="Yajun G."/>
        </authorList>
    </citation>
    <scope>NUCLEOTIDE SEQUENCE [LARGE SCALE GENOMIC DNA]</scope>
    <source>
        <strain evidence="6 7">HF-1101</strain>
    </source>
</reference>
<keyword evidence="4" id="KW-0411">Iron-sulfur</keyword>
<organism evidence="6 7">
    <name type="scientific">Eggerthella guodeyinii</name>
    <dbReference type="NCBI Taxonomy" id="2690837"/>
    <lineage>
        <taxon>Bacteria</taxon>
        <taxon>Bacillati</taxon>
        <taxon>Actinomycetota</taxon>
        <taxon>Coriobacteriia</taxon>
        <taxon>Eggerthellales</taxon>
        <taxon>Eggerthellaceae</taxon>
        <taxon>Eggerthella</taxon>
    </lineage>
</organism>
<dbReference type="KEGG" id="egd:GS424_003735"/>